<dbReference type="GO" id="GO:0003677">
    <property type="term" value="F:DNA binding"/>
    <property type="evidence" value="ECO:0007669"/>
    <property type="project" value="UniProtKB-KW"/>
</dbReference>
<feature type="domain" description="HTH cro/C1-type" evidence="2">
    <location>
        <begin position="7"/>
        <end position="61"/>
    </location>
</feature>
<organism evidence="3 4">
    <name type="scientific">Bacillus paranthracis</name>
    <dbReference type="NCBI Taxonomy" id="2026186"/>
    <lineage>
        <taxon>Bacteria</taxon>
        <taxon>Bacillati</taxon>
        <taxon>Bacillota</taxon>
        <taxon>Bacilli</taxon>
        <taxon>Bacillales</taxon>
        <taxon>Bacillaceae</taxon>
        <taxon>Bacillus</taxon>
        <taxon>Bacillus cereus group</taxon>
    </lineage>
</organism>
<evidence type="ECO:0000313" key="4">
    <source>
        <dbReference type="Proteomes" id="UP000325411"/>
    </source>
</evidence>
<evidence type="ECO:0000256" key="1">
    <source>
        <dbReference type="ARBA" id="ARBA00023125"/>
    </source>
</evidence>
<proteinExistence type="predicted"/>
<dbReference type="SUPFAM" id="SSF47413">
    <property type="entry name" value="lambda repressor-like DNA-binding domains"/>
    <property type="match status" value="1"/>
</dbReference>
<keyword evidence="1" id="KW-0238">DNA-binding</keyword>
<evidence type="ECO:0000259" key="2">
    <source>
        <dbReference type="PROSITE" id="PS50943"/>
    </source>
</evidence>
<dbReference type="SMART" id="SM00530">
    <property type="entry name" value="HTH_XRE"/>
    <property type="match status" value="1"/>
</dbReference>
<accession>A0A5M9GWA2</accession>
<dbReference type="PANTHER" id="PTHR46797">
    <property type="entry name" value="HTH-TYPE TRANSCRIPTIONAL REGULATOR"/>
    <property type="match status" value="1"/>
</dbReference>
<dbReference type="InterPro" id="IPR010982">
    <property type="entry name" value="Lambda_DNA-bd_dom_sf"/>
</dbReference>
<dbReference type="PANTHER" id="PTHR46797:SF1">
    <property type="entry name" value="METHYLPHOSPHONATE SYNTHASE"/>
    <property type="match status" value="1"/>
</dbReference>
<dbReference type="EMBL" id="VXCE01000004">
    <property type="protein sequence ID" value="KAA8479013.1"/>
    <property type="molecule type" value="Genomic_DNA"/>
</dbReference>
<dbReference type="PROSITE" id="PS50943">
    <property type="entry name" value="HTH_CROC1"/>
    <property type="match status" value="1"/>
</dbReference>
<protein>
    <submittedName>
        <fullName evidence="3">Helix-turn-helix transcriptional regulator</fullName>
    </submittedName>
</protein>
<sequence>MTFGSNLRYIRVQRKLTLQDLSQKLDVSINYLSKLEQDRAKLKPEFLPALANVLNIKIEDLYNETPPSIK</sequence>
<evidence type="ECO:0000313" key="3">
    <source>
        <dbReference type="EMBL" id="KAA8479013.1"/>
    </source>
</evidence>
<comment type="caution">
    <text evidence="3">The sequence shown here is derived from an EMBL/GenBank/DDBJ whole genome shotgun (WGS) entry which is preliminary data.</text>
</comment>
<name>A0A5M9GWA2_9BACI</name>
<dbReference type="AlphaFoldDB" id="A0A5M9GWA2"/>
<dbReference type="GO" id="GO:0003700">
    <property type="term" value="F:DNA-binding transcription factor activity"/>
    <property type="evidence" value="ECO:0007669"/>
    <property type="project" value="TreeGrafter"/>
</dbReference>
<gene>
    <name evidence="3" type="ORF">FYW06_09035</name>
</gene>
<dbReference type="GO" id="GO:0005829">
    <property type="term" value="C:cytosol"/>
    <property type="evidence" value="ECO:0007669"/>
    <property type="project" value="TreeGrafter"/>
</dbReference>
<dbReference type="InterPro" id="IPR001387">
    <property type="entry name" value="Cro/C1-type_HTH"/>
</dbReference>
<dbReference type="Gene3D" id="1.10.260.40">
    <property type="entry name" value="lambda repressor-like DNA-binding domains"/>
    <property type="match status" value="1"/>
</dbReference>
<dbReference type="Pfam" id="PF01381">
    <property type="entry name" value="HTH_3"/>
    <property type="match status" value="1"/>
</dbReference>
<dbReference type="CDD" id="cd00093">
    <property type="entry name" value="HTH_XRE"/>
    <property type="match status" value="1"/>
</dbReference>
<dbReference type="Proteomes" id="UP000325411">
    <property type="component" value="Unassembled WGS sequence"/>
</dbReference>
<reference evidence="3 4" key="1">
    <citation type="submission" date="2019-09" db="EMBL/GenBank/DDBJ databases">
        <authorList>
            <person name="Geng P."/>
            <person name="Wan X."/>
            <person name="Zhou G."/>
            <person name="Yuan Z."/>
            <person name="Hu X."/>
        </authorList>
    </citation>
    <scope>NUCLEOTIDE SEQUENCE [LARGE SCALE GENOMIC DNA]</scope>
    <source>
        <strain evidence="3 4">EFR-4</strain>
    </source>
</reference>
<dbReference type="RefSeq" id="WP_000142676.1">
    <property type="nucleotide sequence ID" value="NZ_CP064079.1"/>
</dbReference>
<dbReference type="InterPro" id="IPR050807">
    <property type="entry name" value="TransReg_Diox_bact_type"/>
</dbReference>